<reference evidence="2 3" key="1">
    <citation type="submission" date="2019-10" db="EMBL/GenBank/DDBJ databases">
        <title>Streptomyces sp. nov., a novel actinobacterium isolated from alkaline environment.</title>
        <authorList>
            <person name="Golinska P."/>
        </authorList>
    </citation>
    <scope>NUCLEOTIDE SEQUENCE [LARGE SCALE GENOMIC DNA]</scope>
    <source>
        <strain evidence="2 3">OF1</strain>
    </source>
</reference>
<evidence type="ECO:0000313" key="1">
    <source>
        <dbReference type="EMBL" id="MBB1261756.1"/>
    </source>
</evidence>
<dbReference type="EMBL" id="JABJXA010000206">
    <property type="protein sequence ID" value="MBB1261756.1"/>
    <property type="molecule type" value="Genomic_DNA"/>
</dbReference>
<organism evidence="2 3">
    <name type="scientific">Streptomyces alkaliterrae</name>
    <dbReference type="NCBI Taxonomy" id="2213162"/>
    <lineage>
        <taxon>Bacteria</taxon>
        <taxon>Bacillati</taxon>
        <taxon>Actinomycetota</taxon>
        <taxon>Actinomycetes</taxon>
        <taxon>Kitasatosporales</taxon>
        <taxon>Streptomycetaceae</taxon>
        <taxon>Streptomyces</taxon>
    </lineage>
</organism>
<accession>A0A5P0YY53</accession>
<dbReference type="EMBL" id="VJYK02000475">
    <property type="protein sequence ID" value="MQS05214.1"/>
    <property type="molecule type" value="Genomic_DNA"/>
</dbReference>
<proteinExistence type="predicted"/>
<evidence type="ECO:0008006" key="5">
    <source>
        <dbReference type="Google" id="ProtNLM"/>
    </source>
</evidence>
<evidence type="ECO:0000313" key="2">
    <source>
        <dbReference type="EMBL" id="MQS05214.1"/>
    </source>
</evidence>
<dbReference type="AlphaFoldDB" id="A0A5P0YY53"/>
<reference evidence="1" key="3">
    <citation type="journal article" name="Syst. Appl. Microbiol.">
        <title>Streptomyces alkaliterrae sp. nov., isolated from an alkaline soil, and emended descriptions of Streptomyces alkaliphilus, Streptomyces calidiresistens and Streptomyces durbertensis.</title>
        <authorList>
            <person name="Swiecimska M."/>
            <person name="Golinska P."/>
            <person name="Nouioui I."/>
            <person name="Wypij M."/>
            <person name="Rai M."/>
            <person name="Sangal V."/>
            <person name="Goodfellow M."/>
        </authorList>
    </citation>
    <scope>NUCLEOTIDE SEQUENCE</scope>
    <source>
        <strain evidence="1">OF8</strain>
    </source>
</reference>
<dbReference type="Proteomes" id="UP000517765">
    <property type="component" value="Unassembled WGS sequence"/>
</dbReference>
<reference evidence="4" key="2">
    <citation type="submission" date="2020-05" db="EMBL/GenBank/DDBJ databases">
        <title>Classification of alakaliphilic streptomycetes isolated from an alkaline soil next to Lonar Crater, India and a proposal for the recognition of Streptomyces alkaliterrae sp. nov.</title>
        <authorList>
            <person name="Golinska P."/>
        </authorList>
    </citation>
    <scope>NUCLEOTIDE SEQUENCE [LARGE SCALE GENOMIC DNA]</scope>
    <source>
        <strain evidence="4">OF8</strain>
    </source>
</reference>
<sequence>MRIRPDAAAAARDQSAVEALVRDTLRRALPDSVPVPTVDSRAHRDPRVVALAHAVVRDEGPGPGCAAALLATAAAEAPDHRWPVLAAPAPHLRQSLRRVLAAAPPCDGGSDRPTALVDWRPEDQVRITAAIRLLDRRWPRMLDEIRAVTVALALLEGPAVDGCTDFRVHGTVLLNRRRLHDSARGMPGTVRCAEALVYEGAHNRCNAAAVGTPFLRPSSDEGPPADAPLRAGSPPLDGLVRHLVALVRCAQFYRRMLDAADAPNAADADAVPAAVRDRYGSLRHQAVQAAAALETQRTRLTEPGAAVLDEAHAALAAPPHGPVVRR</sequence>
<protein>
    <recommendedName>
        <fullName evidence="5">HEXXH motif domain-containing protein</fullName>
    </recommendedName>
</protein>
<gene>
    <name evidence="2" type="ORF">FNX44_025930</name>
    <name evidence="1" type="ORF">H3147_23500</name>
</gene>
<keyword evidence="3" id="KW-1185">Reference proteome</keyword>
<evidence type="ECO:0000313" key="3">
    <source>
        <dbReference type="Proteomes" id="UP000320857"/>
    </source>
</evidence>
<comment type="caution">
    <text evidence="2">The sequence shown here is derived from an EMBL/GenBank/DDBJ whole genome shotgun (WGS) entry which is preliminary data.</text>
</comment>
<dbReference type="RefSeq" id="WP_143651385.1">
    <property type="nucleotide sequence ID" value="NZ_JABJXA010000206.1"/>
</dbReference>
<dbReference type="Proteomes" id="UP000320857">
    <property type="component" value="Unassembled WGS sequence"/>
</dbReference>
<dbReference type="OrthoDB" id="9769264at2"/>
<name>A0A5P0YY53_9ACTN</name>
<evidence type="ECO:0000313" key="4">
    <source>
        <dbReference type="Proteomes" id="UP000517765"/>
    </source>
</evidence>